<reference evidence="1 2" key="1">
    <citation type="journal article" date="2019" name="Nat. Ecol. Evol.">
        <title>Megaphylogeny resolves global patterns of mushroom evolution.</title>
        <authorList>
            <person name="Varga T."/>
            <person name="Krizsan K."/>
            <person name="Foldi C."/>
            <person name="Dima B."/>
            <person name="Sanchez-Garcia M."/>
            <person name="Sanchez-Ramirez S."/>
            <person name="Szollosi G.J."/>
            <person name="Szarkandi J.G."/>
            <person name="Papp V."/>
            <person name="Albert L."/>
            <person name="Andreopoulos W."/>
            <person name="Angelini C."/>
            <person name="Antonin V."/>
            <person name="Barry K.W."/>
            <person name="Bougher N.L."/>
            <person name="Buchanan P."/>
            <person name="Buyck B."/>
            <person name="Bense V."/>
            <person name="Catcheside P."/>
            <person name="Chovatia M."/>
            <person name="Cooper J."/>
            <person name="Damon W."/>
            <person name="Desjardin D."/>
            <person name="Finy P."/>
            <person name="Geml J."/>
            <person name="Haridas S."/>
            <person name="Hughes K."/>
            <person name="Justo A."/>
            <person name="Karasinski D."/>
            <person name="Kautmanova I."/>
            <person name="Kiss B."/>
            <person name="Kocsube S."/>
            <person name="Kotiranta H."/>
            <person name="LaButti K.M."/>
            <person name="Lechner B.E."/>
            <person name="Liimatainen K."/>
            <person name="Lipzen A."/>
            <person name="Lukacs Z."/>
            <person name="Mihaltcheva S."/>
            <person name="Morgado L.N."/>
            <person name="Niskanen T."/>
            <person name="Noordeloos M.E."/>
            <person name="Ohm R.A."/>
            <person name="Ortiz-Santana B."/>
            <person name="Ovrebo C."/>
            <person name="Racz N."/>
            <person name="Riley R."/>
            <person name="Savchenko A."/>
            <person name="Shiryaev A."/>
            <person name="Soop K."/>
            <person name="Spirin V."/>
            <person name="Szebenyi C."/>
            <person name="Tomsovsky M."/>
            <person name="Tulloss R.E."/>
            <person name="Uehling J."/>
            <person name="Grigoriev I.V."/>
            <person name="Vagvolgyi C."/>
            <person name="Papp T."/>
            <person name="Martin F.M."/>
            <person name="Miettinen O."/>
            <person name="Hibbett D.S."/>
            <person name="Nagy L.G."/>
        </authorList>
    </citation>
    <scope>NUCLEOTIDE SEQUENCE [LARGE SCALE GENOMIC DNA]</scope>
    <source>
        <strain evidence="1 2">CBS 962.96</strain>
    </source>
</reference>
<protein>
    <recommendedName>
        <fullName evidence="3">2OGFeDO JBP1/TET oxygenase domain-containing protein</fullName>
    </recommendedName>
</protein>
<sequence length="347" mass="39069">MLANSLPIAADFNSYGMLEDTSGYLTRPTRISGEVSKREWTLEQLCGEGGLGFELISVKEGSGPLPLIDKNNKVFGCLAPPPDNDEKLASDLNEAATAAVERERDGKAGLLFVTSEGDHRRGKYLAKSDGISLGGGQTRPKRIYHSKKTAASLDRLRHEHAFIKIAGHASAVFAHWSPTLFKYYAETMDKLKMNDPSLQFNFSNSIFACVTYNCGPQTVAVEHLDWLNYLYGWCAVTSFGCFNYKKSGHLVFWDLKLVVEFPPCWTFLFPSSYLRHSNTCIGPGETRYSFTQYTAGALFRYVDDDFQIRSDMEDYIRKEAQSKQKDRINSDLNIYSTLEQLQVLYNS</sequence>
<evidence type="ECO:0000313" key="1">
    <source>
        <dbReference type="EMBL" id="THU82078.1"/>
    </source>
</evidence>
<proteinExistence type="predicted"/>
<evidence type="ECO:0000313" key="2">
    <source>
        <dbReference type="Proteomes" id="UP000297245"/>
    </source>
</evidence>
<name>A0A4S8L275_DENBC</name>
<dbReference type="EMBL" id="ML179759">
    <property type="protein sequence ID" value="THU82078.1"/>
    <property type="molecule type" value="Genomic_DNA"/>
</dbReference>
<gene>
    <name evidence="1" type="ORF">K435DRAFT_692233</name>
</gene>
<accession>A0A4S8L275</accession>
<keyword evidence="2" id="KW-1185">Reference proteome</keyword>
<organism evidence="1 2">
    <name type="scientific">Dendrothele bispora (strain CBS 962.96)</name>
    <dbReference type="NCBI Taxonomy" id="1314807"/>
    <lineage>
        <taxon>Eukaryota</taxon>
        <taxon>Fungi</taxon>
        <taxon>Dikarya</taxon>
        <taxon>Basidiomycota</taxon>
        <taxon>Agaricomycotina</taxon>
        <taxon>Agaricomycetes</taxon>
        <taxon>Agaricomycetidae</taxon>
        <taxon>Agaricales</taxon>
        <taxon>Agaricales incertae sedis</taxon>
        <taxon>Dendrothele</taxon>
    </lineage>
</organism>
<dbReference type="Proteomes" id="UP000297245">
    <property type="component" value="Unassembled WGS sequence"/>
</dbReference>
<dbReference type="AlphaFoldDB" id="A0A4S8L275"/>
<evidence type="ECO:0008006" key="3">
    <source>
        <dbReference type="Google" id="ProtNLM"/>
    </source>
</evidence>
<dbReference type="Gene3D" id="3.60.130.30">
    <property type="match status" value="1"/>
</dbReference>
<dbReference type="OrthoDB" id="3202607at2759"/>